<name>A0A9P7E5X7_9AGAM</name>
<accession>A0A9P7E5X7</accession>
<proteinExistence type="predicted"/>
<dbReference type="EMBL" id="JABBWG010000027">
    <property type="protein sequence ID" value="KAG1812203.1"/>
    <property type="molecule type" value="Genomic_DNA"/>
</dbReference>
<protein>
    <submittedName>
        <fullName evidence="1">Uncharacterized protein</fullName>
    </submittedName>
</protein>
<dbReference type="RefSeq" id="XP_041190485.1">
    <property type="nucleotide sequence ID" value="XM_041329673.1"/>
</dbReference>
<dbReference type="Proteomes" id="UP000807769">
    <property type="component" value="Unassembled WGS sequence"/>
</dbReference>
<evidence type="ECO:0000313" key="1">
    <source>
        <dbReference type="EMBL" id="KAG1812203.1"/>
    </source>
</evidence>
<feature type="non-terminal residue" evidence="1">
    <location>
        <position position="1"/>
    </location>
</feature>
<comment type="caution">
    <text evidence="1">The sequence shown here is derived from an EMBL/GenBank/DDBJ whole genome shotgun (WGS) entry which is preliminary data.</text>
</comment>
<reference evidence="1" key="1">
    <citation type="journal article" date="2020" name="New Phytol.">
        <title>Comparative genomics reveals dynamic genome evolution in host specialist ectomycorrhizal fungi.</title>
        <authorList>
            <person name="Lofgren L.A."/>
            <person name="Nguyen N.H."/>
            <person name="Vilgalys R."/>
            <person name="Ruytinx J."/>
            <person name="Liao H.L."/>
            <person name="Branco S."/>
            <person name="Kuo A."/>
            <person name="LaButti K."/>
            <person name="Lipzen A."/>
            <person name="Andreopoulos W."/>
            <person name="Pangilinan J."/>
            <person name="Riley R."/>
            <person name="Hundley H."/>
            <person name="Na H."/>
            <person name="Barry K."/>
            <person name="Grigoriev I.V."/>
            <person name="Stajich J.E."/>
            <person name="Kennedy P.G."/>
        </authorList>
    </citation>
    <scope>NUCLEOTIDE SEQUENCE</scope>
    <source>
        <strain evidence="1">MN1</strain>
    </source>
</reference>
<evidence type="ECO:0000313" key="2">
    <source>
        <dbReference type="Proteomes" id="UP000807769"/>
    </source>
</evidence>
<dbReference type="OrthoDB" id="4230923at2759"/>
<keyword evidence="2" id="KW-1185">Reference proteome</keyword>
<feature type="non-terminal residue" evidence="1">
    <location>
        <position position="152"/>
    </location>
</feature>
<gene>
    <name evidence="1" type="ORF">BJ212DRAFT_1247207</name>
</gene>
<sequence length="152" mass="16969">IKNRTFHVLMENIPISFVPESTAAIDDIKKKAAFTPKTILKAKYIKPIVRCNLNQRTAHIILTFNSRESANHTIKFGLSVASKRVYGQKLLPEPSRCLKCHSFDGSHMATDCPKDADICGTCGEQHRTATCKVDDPNNYHCANCEIKGHAAW</sequence>
<dbReference type="GeneID" id="64623690"/>
<organism evidence="1 2">
    <name type="scientific">Suillus subaureus</name>
    <dbReference type="NCBI Taxonomy" id="48587"/>
    <lineage>
        <taxon>Eukaryota</taxon>
        <taxon>Fungi</taxon>
        <taxon>Dikarya</taxon>
        <taxon>Basidiomycota</taxon>
        <taxon>Agaricomycotina</taxon>
        <taxon>Agaricomycetes</taxon>
        <taxon>Agaricomycetidae</taxon>
        <taxon>Boletales</taxon>
        <taxon>Suillineae</taxon>
        <taxon>Suillaceae</taxon>
        <taxon>Suillus</taxon>
    </lineage>
</organism>
<dbReference type="AlphaFoldDB" id="A0A9P7E5X7"/>